<evidence type="ECO:0000313" key="1">
    <source>
        <dbReference type="EMBL" id="TCW31961.1"/>
    </source>
</evidence>
<evidence type="ECO:0000313" key="2">
    <source>
        <dbReference type="Proteomes" id="UP000294801"/>
    </source>
</evidence>
<protein>
    <submittedName>
        <fullName evidence="1">Uncharacterized protein</fullName>
    </submittedName>
</protein>
<dbReference type="EMBL" id="SMDA01000004">
    <property type="protein sequence ID" value="TCW31961.1"/>
    <property type="molecule type" value="Genomic_DNA"/>
</dbReference>
<gene>
    <name evidence="1" type="ORF">EV669_104333</name>
</gene>
<proteinExistence type="predicted"/>
<name>A0ABY2CXH6_GULMO</name>
<reference evidence="1 2" key="1">
    <citation type="submission" date="2019-03" db="EMBL/GenBank/DDBJ databases">
        <title>Genomic Encyclopedia of Type Strains, Phase IV (KMG-IV): sequencing the most valuable type-strain genomes for metagenomic binning, comparative biology and taxonomic classification.</title>
        <authorList>
            <person name="Goeker M."/>
        </authorList>
    </citation>
    <scope>NUCLEOTIDE SEQUENCE [LARGE SCALE GENOMIC DNA]</scope>
    <source>
        <strain evidence="1 2">DSM 18507</strain>
    </source>
</reference>
<accession>A0ABY2CXH6</accession>
<sequence>MAAFALQAMVKTSVEEAVARLTNPVGAKEKSPTLVEMPTSAGCRVTSNTLWLATCAPALAIPYQAIQPLLQSAAVPHAGDEAPEWLQMETV</sequence>
<organism evidence="1 2">
    <name type="scientific">Gulbenkiania mobilis</name>
    <dbReference type="NCBI Taxonomy" id="397457"/>
    <lineage>
        <taxon>Bacteria</taxon>
        <taxon>Pseudomonadati</taxon>
        <taxon>Pseudomonadota</taxon>
        <taxon>Betaproteobacteria</taxon>
        <taxon>Neisseriales</taxon>
        <taxon>Chromobacteriaceae</taxon>
        <taxon>Gulbenkiania</taxon>
    </lineage>
</organism>
<comment type="caution">
    <text evidence="1">The sequence shown here is derived from an EMBL/GenBank/DDBJ whole genome shotgun (WGS) entry which is preliminary data.</text>
</comment>
<dbReference type="Proteomes" id="UP000294801">
    <property type="component" value="Unassembled WGS sequence"/>
</dbReference>
<keyword evidence="2" id="KW-1185">Reference proteome</keyword>